<feature type="region of interest" description="Disordered" evidence="3">
    <location>
        <begin position="417"/>
        <end position="452"/>
    </location>
</feature>
<dbReference type="OrthoDB" id="506201at2"/>
<organism evidence="6 7">
    <name type="scientific">Brachybacterium faecium (strain ATCC 43885 / DSM 4810 / JCM 11609 / LMG 19847 / NBRC 14762 / NCIMB 9860 / 6-10)</name>
    <dbReference type="NCBI Taxonomy" id="446465"/>
    <lineage>
        <taxon>Bacteria</taxon>
        <taxon>Bacillati</taxon>
        <taxon>Actinomycetota</taxon>
        <taxon>Actinomycetes</taxon>
        <taxon>Micrococcales</taxon>
        <taxon>Dermabacteraceae</taxon>
        <taxon>Brachybacterium</taxon>
    </lineage>
</organism>
<dbReference type="EMBL" id="CP001643">
    <property type="protein sequence ID" value="ACU84078.1"/>
    <property type="molecule type" value="Genomic_DNA"/>
</dbReference>
<reference evidence="6 7" key="1">
    <citation type="journal article" date="2009" name="Stand. Genomic Sci.">
        <title>Complete genome sequence of Brachybacterium faecium type strain (Schefferle 6-10).</title>
        <authorList>
            <person name="Lapidus A."/>
            <person name="Pukall R."/>
            <person name="Labuttii K."/>
            <person name="Copeland A."/>
            <person name="Del Rio T.G."/>
            <person name="Nolan M."/>
            <person name="Chen F."/>
            <person name="Lucas S."/>
            <person name="Tice H."/>
            <person name="Cheng J.F."/>
            <person name="Bruce D."/>
            <person name="Goodwin L."/>
            <person name="Pitluck S."/>
            <person name="Rohde M."/>
            <person name="Goker M."/>
            <person name="Pati A."/>
            <person name="Ivanova N."/>
            <person name="Mavrommatis K."/>
            <person name="Chen A."/>
            <person name="Palaniappan K."/>
            <person name="D'haeseleer P."/>
            <person name="Chain P."/>
            <person name="Bristow J."/>
            <person name="Eisen J.A."/>
            <person name="Markowitz V."/>
            <person name="Hugenholtz P."/>
            <person name="Kyrpides N.C."/>
            <person name="Klenk H.P."/>
        </authorList>
    </citation>
    <scope>NUCLEOTIDE SEQUENCE [LARGE SCALE GENOMIC DNA]</scope>
    <source>
        <strain evidence="7">ATCC 43885 / DSM 4810 / JCM 11609 / LMG 19847 / NBRC 14762 / NCIMB 9860 / 6-10</strain>
    </source>
</reference>
<proteinExistence type="predicted"/>
<evidence type="ECO:0000313" key="6">
    <source>
        <dbReference type="EMBL" id="ACU84078.1"/>
    </source>
</evidence>
<dbReference type="STRING" id="446465.Bfae_02000"/>
<dbReference type="PANTHER" id="PTHR45947:SF14">
    <property type="entry name" value="SLL1723 PROTEIN"/>
    <property type="match status" value="1"/>
</dbReference>
<dbReference type="Pfam" id="PF13439">
    <property type="entry name" value="Glyco_transf_4"/>
    <property type="match status" value="1"/>
</dbReference>
<dbReference type="SUPFAM" id="SSF53756">
    <property type="entry name" value="UDP-Glycosyltransferase/glycogen phosphorylase"/>
    <property type="match status" value="1"/>
</dbReference>
<dbReference type="InterPro" id="IPR001296">
    <property type="entry name" value="Glyco_trans_1"/>
</dbReference>
<dbReference type="GO" id="GO:1901137">
    <property type="term" value="P:carbohydrate derivative biosynthetic process"/>
    <property type="evidence" value="ECO:0007669"/>
    <property type="project" value="UniProtKB-ARBA"/>
</dbReference>
<evidence type="ECO:0000313" key="7">
    <source>
        <dbReference type="Proteomes" id="UP000001919"/>
    </source>
</evidence>
<dbReference type="InterPro" id="IPR050194">
    <property type="entry name" value="Glycosyltransferase_grp1"/>
</dbReference>
<dbReference type="AlphaFoldDB" id="C7MFW0"/>
<dbReference type="Pfam" id="PF00534">
    <property type="entry name" value="Glycos_transf_1"/>
    <property type="match status" value="1"/>
</dbReference>
<evidence type="ECO:0000259" key="5">
    <source>
        <dbReference type="Pfam" id="PF13439"/>
    </source>
</evidence>
<gene>
    <name evidence="6" type="ordered locus">Bfae_02000</name>
</gene>
<feature type="domain" description="Glycosyl transferase family 1" evidence="4">
    <location>
        <begin position="224"/>
        <end position="382"/>
    </location>
</feature>
<evidence type="ECO:0000256" key="1">
    <source>
        <dbReference type="ARBA" id="ARBA00022676"/>
    </source>
</evidence>
<dbReference type="Proteomes" id="UP000001919">
    <property type="component" value="Chromosome"/>
</dbReference>
<dbReference type="CAZy" id="GT4">
    <property type="family name" value="Glycosyltransferase Family 4"/>
</dbReference>
<accession>C7MFW0</accession>
<sequence length="452" mass="49374">MSADRPHRIAYVLKMYPRFSETFIVSEILAREAAGEEIVIFSLRPPTDARFHPELARVQAPVLQVGRSSSPRRLWETWGAAMEEPELARGLSQHLEELVGAGVDDAEQALAVAMLAREHGVTHLHAHFASMATTVARLAGLIADLPYSFTAHAKDIFHRDVEDADLARKLRDADHAVTISEYNRRHLRTRFGTQDTARLELVRNGLEIERFPYRRRTDLHAVPHLLAVGRLVEKKGFDQLLDVVASLREEGREVRADIVGDGPLREQLSARIHALGLAQQVHLRGPRTQEEVRQLLQEADLFVAPFVIGADGNADGLPTVLLEAMAIGIPCVAASVTAVGEVILDGRTGWLVPTGDPAALHAAVREALDPATDRRARTDAARELVAAQYDSRAQARRLRALAERSAHRNILTQPLEALPAELPAEPAPAAPLSPLGSPSALEPAAPVGRSQS</sequence>
<dbReference type="KEGG" id="bfa:Bfae_02000"/>
<protein>
    <submittedName>
        <fullName evidence="6">Glycosyltransferase</fullName>
    </submittedName>
</protein>
<feature type="domain" description="Glycosyltransferase subfamily 4-like N-terminal" evidence="5">
    <location>
        <begin position="109"/>
        <end position="210"/>
    </location>
</feature>
<dbReference type="eggNOG" id="COG0438">
    <property type="taxonomic scope" value="Bacteria"/>
</dbReference>
<keyword evidence="7" id="KW-1185">Reference proteome</keyword>
<keyword evidence="1" id="KW-0328">Glycosyltransferase</keyword>
<dbReference type="HOGENOM" id="CLU_009583_14_2_11"/>
<keyword evidence="2 6" id="KW-0808">Transferase</keyword>
<evidence type="ECO:0000256" key="2">
    <source>
        <dbReference type="ARBA" id="ARBA00022679"/>
    </source>
</evidence>
<evidence type="ECO:0000256" key="3">
    <source>
        <dbReference type="SAM" id="MobiDB-lite"/>
    </source>
</evidence>
<name>C7MFW0_BRAFD</name>
<feature type="compositionally biased region" description="Low complexity" evidence="3">
    <location>
        <begin position="432"/>
        <end position="446"/>
    </location>
</feature>
<dbReference type="PANTHER" id="PTHR45947">
    <property type="entry name" value="SULFOQUINOVOSYL TRANSFERASE SQD2"/>
    <property type="match status" value="1"/>
</dbReference>
<dbReference type="PATRIC" id="fig|446465.5.peg.199"/>
<dbReference type="InterPro" id="IPR028098">
    <property type="entry name" value="Glyco_trans_4-like_N"/>
</dbReference>
<dbReference type="CDD" id="cd03801">
    <property type="entry name" value="GT4_PimA-like"/>
    <property type="match status" value="1"/>
</dbReference>
<evidence type="ECO:0000259" key="4">
    <source>
        <dbReference type="Pfam" id="PF00534"/>
    </source>
</evidence>
<dbReference type="GO" id="GO:0016757">
    <property type="term" value="F:glycosyltransferase activity"/>
    <property type="evidence" value="ECO:0007669"/>
    <property type="project" value="UniProtKB-KW"/>
</dbReference>
<dbReference type="Gene3D" id="3.40.50.2000">
    <property type="entry name" value="Glycogen Phosphorylase B"/>
    <property type="match status" value="2"/>
</dbReference>